<organism evidence="2 3">
    <name type="scientific">Streptomyces ehimensis</name>
    <dbReference type="NCBI Taxonomy" id="68195"/>
    <lineage>
        <taxon>Bacteria</taxon>
        <taxon>Bacillati</taxon>
        <taxon>Actinomycetota</taxon>
        <taxon>Actinomycetes</taxon>
        <taxon>Kitasatosporales</taxon>
        <taxon>Streptomycetaceae</taxon>
        <taxon>Streptomyces</taxon>
    </lineage>
</organism>
<name>A0ABV9BS40_9ACTN</name>
<keyword evidence="3" id="KW-1185">Reference proteome</keyword>
<evidence type="ECO:0000313" key="2">
    <source>
        <dbReference type="EMBL" id="MFC4516930.1"/>
    </source>
</evidence>
<reference evidence="3" key="1">
    <citation type="journal article" date="2019" name="Int. J. Syst. Evol. Microbiol.">
        <title>The Global Catalogue of Microorganisms (GCM) 10K type strain sequencing project: providing services to taxonomists for standard genome sequencing and annotation.</title>
        <authorList>
            <consortium name="The Broad Institute Genomics Platform"/>
            <consortium name="The Broad Institute Genome Sequencing Center for Infectious Disease"/>
            <person name="Wu L."/>
            <person name="Ma J."/>
        </authorList>
    </citation>
    <scope>NUCLEOTIDE SEQUENCE [LARGE SCALE GENOMIC DNA]</scope>
    <source>
        <strain evidence="3">CECT 8064</strain>
    </source>
</reference>
<evidence type="ECO:0008006" key="4">
    <source>
        <dbReference type="Google" id="ProtNLM"/>
    </source>
</evidence>
<evidence type="ECO:0000256" key="1">
    <source>
        <dbReference type="SAM" id="MobiDB-lite"/>
    </source>
</evidence>
<sequence length="346" mass="36352">MLRTAEHPGRRARLLTGALAIAALLAALMALWQTQFRPLARQDYCWGTWSEESGPFRGEAGGARQRVSQESAPGPGRPHGRCTLSWRGNDPGNDHDGNGNGNGNKHWVEHRLEVSYGTGPEAPDERRAWLTGLFAGGDSPLPDALPGFVTASSGTLVLPKSCDVRGRPSVVTLTGSFPDASPARTGRLLLDVANRAAKMTGCARQARPLASPRAPRACAIPGIAGPGMGRPAGTGSSEPDFETCALAATDAFRWAARFAMTARPRIVALFDGLTGDSPPAPGWRAHGRIEATGALIRADCAGRPTVFTMRTGPGRTGTRADDPRHAFPAFVDAVAGRIGCAPLRSA</sequence>
<proteinExistence type="predicted"/>
<gene>
    <name evidence="2" type="ORF">ACFPEN_28900</name>
</gene>
<dbReference type="Proteomes" id="UP001595990">
    <property type="component" value="Unassembled WGS sequence"/>
</dbReference>
<evidence type="ECO:0000313" key="3">
    <source>
        <dbReference type="Proteomes" id="UP001595990"/>
    </source>
</evidence>
<accession>A0ABV9BS40</accession>
<comment type="caution">
    <text evidence="2">The sequence shown here is derived from an EMBL/GenBank/DDBJ whole genome shotgun (WGS) entry which is preliminary data.</text>
</comment>
<protein>
    <recommendedName>
        <fullName evidence="4">Secreted protein</fullName>
    </recommendedName>
</protein>
<dbReference type="EMBL" id="JBHSFS010000016">
    <property type="protein sequence ID" value="MFC4516930.1"/>
    <property type="molecule type" value="Genomic_DNA"/>
</dbReference>
<dbReference type="RefSeq" id="WP_417923796.1">
    <property type="nucleotide sequence ID" value="NZ_JBHSFS010000016.1"/>
</dbReference>
<feature type="region of interest" description="Disordered" evidence="1">
    <location>
        <begin position="56"/>
        <end position="106"/>
    </location>
</feature>